<dbReference type="AlphaFoldDB" id="A0A2S9H342"/>
<dbReference type="CDD" id="cd00093">
    <property type="entry name" value="HTH_XRE"/>
    <property type="match status" value="1"/>
</dbReference>
<protein>
    <submittedName>
        <fullName evidence="2">Helix-turn-helix domain</fullName>
    </submittedName>
</protein>
<organism evidence="2 3">
    <name type="scientific">Solimicrobium silvestre</name>
    <dbReference type="NCBI Taxonomy" id="2099400"/>
    <lineage>
        <taxon>Bacteria</taxon>
        <taxon>Pseudomonadati</taxon>
        <taxon>Pseudomonadota</taxon>
        <taxon>Betaproteobacteria</taxon>
        <taxon>Burkholderiales</taxon>
        <taxon>Oxalobacteraceae</taxon>
        <taxon>Solimicrobium</taxon>
    </lineage>
</organism>
<sequence length="99" mass="11559">MHFYIEINHNVLNTAHMDNQKLIQTLINRRKELRLTQIQLAELAQISRRAIIDFESGKTSISLRRLTRILYALELTLTIKPGGSRPSEAELRELFKDDE</sequence>
<feature type="domain" description="HTH cro/C1-type" evidence="1">
    <location>
        <begin position="26"/>
        <end position="80"/>
    </location>
</feature>
<dbReference type="EMBL" id="PUGF01000003">
    <property type="protein sequence ID" value="PRC94402.1"/>
    <property type="molecule type" value="Genomic_DNA"/>
</dbReference>
<keyword evidence="3" id="KW-1185">Reference proteome</keyword>
<name>A0A2S9H342_9BURK</name>
<dbReference type="Gene3D" id="1.10.260.40">
    <property type="entry name" value="lambda repressor-like DNA-binding domains"/>
    <property type="match status" value="1"/>
</dbReference>
<gene>
    <name evidence="2" type="ORF">S2091_1023</name>
</gene>
<dbReference type="InterPro" id="IPR010982">
    <property type="entry name" value="Lambda_DNA-bd_dom_sf"/>
</dbReference>
<dbReference type="Proteomes" id="UP000237839">
    <property type="component" value="Unassembled WGS sequence"/>
</dbReference>
<dbReference type="InterPro" id="IPR001387">
    <property type="entry name" value="Cro/C1-type_HTH"/>
</dbReference>
<dbReference type="Pfam" id="PF01381">
    <property type="entry name" value="HTH_3"/>
    <property type="match status" value="1"/>
</dbReference>
<dbReference type="SUPFAM" id="SSF47413">
    <property type="entry name" value="lambda repressor-like DNA-binding domains"/>
    <property type="match status" value="1"/>
</dbReference>
<evidence type="ECO:0000313" key="3">
    <source>
        <dbReference type="Proteomes" id="UP000237839"/>
    </source>
</evidence>
<evidence type="ECO:0000259" key="1">
    <source>
        <dbReference type="PROSITE" id="PS50943"/>
    </source>
</evidence>
<comment type="caution">
    <text evidence="2">The sequence shown here is derived from an EMBL/GenBank/DDBJ whole genome shotgun (WGS) entry which is preliminary data.</text>
</comment>
<dbReference type="SMR" id="A0A2S9H342"/>
<dbReference type="GO" id="GO:0003677">
    <property type="term" value="F:DNA binding"/>
    <property type="evidence" value="ECO:0007669"/>
    <property type="project" value="InterPro"/>
</dbReference>
<reference evidence="2 3" key="1">
    <citation type="submission" date="2018-02" db="EMBL/GenBank/DDBJ databases">
        <title>Solimicrobium silvestre gen. nov., sp. nov., isolated from alpine forest soil.</title>
        <authorList>
            <person name="Margesin R."/>
            <person name="Albuquerque L."/>
            <person name="Zhang D.-C."/>
            <person name="Froufe H.J.C."/>
            <person name="Severino R."/>
            <person name="Roxo I."/>
            <person name="Egas C."/>
            <person name="Da Costa M.S."/>
        </authorList>
    </citation>
    <scope>NUCLEOTIDE SEQUENCE [LARGE SCALE GENOMIC DNA]</scope>
    <source>
        <strain evidence="2 3">S20-91</strain>
    </source>
</reference>
<proteinExistence type="predicted"/>
<dbReference type="SMART" id="SM00530">
    <property type="entry name" value="HTH_XRE"/>
    <property type="match status" value="1"/>
</dbReference>
<evidence type="ECO:0000313" key="2">
    <source>
        <dbReference type="EMBL" id="PRC94402.1"/>
    </source>
</evidence>
<accession>A0A2S9H342</accession>
<dbReference type="PROSITE" id="PS50943">
    <property type="entry name" value="HTH_CROC1"/>
    <property type="match status" value="1"/>
</dbReference>